<reference evidence="10" key="1">
    <citation type="journal article" date="2013" name="Proc. Natl. Acad. Sci. U.S.A.">
        <title>Genome structure and metabolic features in the red seaweed Chondrus crispus shed light on evolution of the Archaeplastida.</title>
        <authorList>
            <person name="Collen J."/>
            <person name="Porcel B."/>
            <person name="Carre W."/>
            <person name="Ball S.G."/>
            <person name="Chaparro C."/>
            <person name="Tonon T."/>
            <person name="Barbeyron T."/>
            <person name="Michel G."/>
            <person name="Noel B."/>
            <person name="Valentin K."/>
            <person name="Elias M."/>
            <person name="Artiguenave F."/>
            <person name="Arun A."/>
            <person name="Aury J.M."/>
            <person name="Barbosa-Neto J.F."/>
            <person name="Bothwell J.H."/>
            <person name="Bouget F.Y."/>
            <person name="Brillet L."/>
            <person name="Cabello-Hurtado F."/>
            <person name="Capella-Gutierrez S."/>
            <person name="Charrier B."/>
            <person name="Cladiere L."/>
            <person name="Cock J.M."/>
            <person name="Coelho S.M."/>
            <person name="Colleoni C."/>
            <person name="Czjzek M."/>
            <person name="Da Silva C."/>
            <person name="Delage L."/>
            <person name="Denoeud F."/>
            <person name="Deschamps P."/>
            <person name="Dittami S.M."/>
            <person name="Gabaldon T."/>
            <person name="Gachon C.M."/>
            <person name="Groisillier A."/>
            <person name="Herve C."/>
            <person name="Jabbari K."/>
            <person name="Katinka M."/>
            <person name="Kloareg B."/>
            <person name="Kowalczyk N."/>
            <person name="Labadie K."/>
            <person name="Leblanc C."/>
            <person name="Lopez P.J."/>
            <person name="McLachlan D.H."/>
            <person name="Meslet-Cladiere L."/>
            <person name="Moustafa A."/>
            <person name="Nehr Z."/>
            <person name="Nyvall Collen P."/>
            <person name="Panaud O."/>
            <person name="Partensky F."/>
            <person name="Poulain J."/>
            <person name="Rensing S.A."/>
            <person name="Rousvoal S."/>
            <person name="Samson G."/>
            <person name="Symeonidi A."/>
            <person name="Weissenbach J."/>
            <person name="Zambounis A."/>
            <person name="Wincker P."/>
            <person name="Boyen C."/>
        </authorList>
    </citation>
    <scope>NUCLEOTIDE SEQUENCE [LARGE SCALE GENOMIC DNA]</scope>
    <source>
        <strain evidence="10">cv. Stackhouse</strain>
    </source>
</reference>
<dbReference type="SUPFAM" id="SSF47781">
    <property type="entry name" value="RuvA domain 2-like"/>
    <property type="match status" value="1"/>
</dbReference>
<dbReference type="GO" id="GO:0070522">
    <property type="term" value="C:ERCC4-ERCC1 complex"/>
    <property type="evidence" value="ECO:0007669"/>
    <property type="project" value="TreeGrafter"/>
</dbReference>
<dbReference type="AlphaFoldDB" id="R7QRG6"/>
<dbReference type="Gene3D" id="1.10.150.20">
    <property type="entry name" value="5' to 3' exonuclease, C-terminal subdomain"/>
    <property type="match status" value="1"/>
</dbReference>
<evidence type="ECO:0000259" key="8">
    <source>
        <dbReference type="Pfam" id="PF03834"/>
    </source>
</evidence>
<keyword evidence="4" id="KW-0238">DNA-binding</keyword>
<keyword evidence="5" id="KW-0234">DNA repair</keyword>
<dbReference type="RefSeq" id="XP_005711033.1">
    <property type="nucleotide sequence ID" value="XM_005710976.1"/>
</dbReference>
<dbReference type="Proteomes" id="UP000012073">
    <property type="component" value="Unassembled WGS sequence"/>
</dbReference>
<dbReference type="OrthoDB" id="4616at2759"/>
<name>R7QRG6_CHOCR</name>
<dbReference type="GO" id="GO:0003684">
    <property type="term" value="F:damaged DNA binding"/>
    <property type="evidence" value="ECO:0007669"/>
    <property type="project" value="InterPro"/>
</dbReference>
<dbReference type="Gene3D" id="3.40.50.10130">
    <property type="match status" value="1"/>
</dbReference>
<feature type="region of interest" description="Disordered" evidence="7">
    <location>
        <begin position="1"/>
        <end position="79"/>
    </location>
</feature>
<dbReference type="Pfam" id="PF03834">
    <property type="entry name" value="Rad10"/>
    <property type="match status" value="1"/>
</dbReference>
<dbReference type="GO" id="GO:0006312">
    <property type="term" value="P:mitotic recombination"/>
    <property type="evidence" value="ECO:0007669"/>
    <property type="project" value="TreeGrafter"/>
</dbReference>
<evidence type="ECO:0000256" key="7">
    <source>
        <dbReference type="SAM" id="MobiDB-lite"/>
    </source>
</evidence>
<dbReference type="GO" id="GO:0003697">
    <property type="term" value="F:single-stranded DNA binding"/>
    <property type="evidence" value="ECO:0007669"/>
    <property type="project" value="TreeGrafter"/>
</dbReference>
<evidence type="ECO:0000313" key="10">
    <source>
        <dbReference type="Proteomes" id="UP000012073"/>
    </source>
</evidence>
<dbReference type="STRING" id="2769.R7QRG6"/>
<dbReference type="PANTHER" id="PTHR12749:SF0">
    <property type="entry name" value="DNA EXCISION REPAIR PROTEIN ERCC-1"/>
    <property type="match status" value="1"/>
</dbReference>
<evidence type="ECO:0000256" key="1">
    <source>
        <dbReference type="ARBA" id="ARBA00004123"/>
    </source>
</evidence>
<dbReference type="CDD" id="cd22325">
    <property type="entry name" value="ERCC1_C-like"/>
    <property type="match status" value="1"/>
</dbReference>
<keyword evidence="3" id="KW-0227">DNA damage</keyword>
<dbReference type="InterPro" id="IPR010994">
    <property type="entry name" value="RuvA_2-like"/>
</dbReference>
<evidence type="ECO:0000256" key="5">
    <source>
        <dbReference type="ARBA" id="ARBA00023204"/>
    </source>
</evidence>
<dbReference type="PANTHER" id="PTHR12749">
    <property type="entry name" value="EXCISION REPAIR CROSS-COMPLEMENTING 1 ERCC1"/>
    <property type="match status" value="1"/>
</dbReference>
<evidence type="ECO:0000256" key="2">
    <source>
        <dbReference type="ARBA" id="ARBA00008283"/>
    </source>
</evidence>
<organism evidence="9 10">
    <name type="scientific">Chondrus crispus</name>
    <name type="common">Carrageen Irish moss</name>
    <name type="synonym">Polymorpha crispa</name>
    <dbReference type="NCBI Taxonomy" id="2769"/>
    <lineage>
        <taxon>Eukaryota</taxon>
        <taxon>Rhodophyta</taxon>
        <taxon>Florideophyceae</taxon>
        <taxon>Rhodymeniophycidae</taxon>
        <taxon>Gigartinales</taxon>
        <taxon>Gigartinaceae</taxon>
        <taxon>Chondrus</taxon>
    </lineage>
</organism>
<evidence type="ECO:0000313" key="9">
    <source>
        <dbReference type="EMBL" id="CDF40739.1"/>
    </source>
</evidence>
<dbReference type="InterPro" id="IPR047260">
    <property type="entry name" value="ERCC1-like_central_dom"/>
</dbReference>
<dbReference type="EMBL" id="HG002236">
    <property type="protein sequence ID" value="CDF40739.1"/>
    <property type="molecule type" value="Genomic_DNA"/>
</dbReference>
<dbReference type="PhylomeDB" id="R7QRG6"/>
<dbReference type="GO" id="GO:0000110">
    <property type="term" value="C:nucleotide-excision repair factor 1 complex"/>
    <property type="evidence" value="ECO:0007669"/>
    <property type="project" value="TreeGrafter"/>
</dbReference>
<dbReference type="NCBIfam" id="TIGR00597">
    <property type="entry name" value="rad10"/>
    <property type="match status" value="1"/>
</dbReference>
<proteinExistence type="inferred from homology"/>
<evidence type="ECO:0000256" key="3">
    <source>
        <dbReference type="ARBA" id="ARBA00022763"/>
    </source>
</evidence>
<dbReference type="GO" id="GO:0006302">
    <property type="term" value="P:double-strand break repair"/>
    <property type="evidence" value="ECO:0007669"/>
    <property type="project" value="UniProtKB-ARBA"/>
</dbReference>
<dbReference type="SUPFAM" id="SSF52980">
    <property type="entry name" value="Restriction endonuclease-like"/>
    <property type="match status" value="1"/>
</dbReference>
<dbReference type="GeneID" id="17318750"/>
<gene>
    <name evidence="9" type="ORF">CHC_T00007384001</name>
</gene>
<dbReference type="KEGG" id="ccp:CHC_T00007384001"/>
<evidence type="ECO:0000256" key="6">
    <source>
        <dbReference type="ARBA" id="ARBA00023242"/>
    </source>
</evidence>
<comment type="similarity">
    <text evidence="2">Belongs to the ERCC1/RAD10/SWI10 family.</text>
</comment>
<sequence>MPKHQQAPPPEDSVAQGSPVLTGDGDANKSSQKRPREHSVSAVAQGSPVLTGDGDANKSSQKQPREHSVSAIPAPSFRDPTHEQVRFSLAHARSKLALLVNRRQLGNPVLRYIRHVRYEVSDGVTADFLCGPTTCVFFLSLQYHLLNPRYIYSRLRSLGRAFRLRILLVLADVPEHRPPLHELTKLGLVHDLTVIVAGSRAEAARYLETFRSYDAKGAEIIQERVAGDYASRLHAALGSVRGISRTDVSTLAFTFGKFRNLGNATQQEIRACPGVGERKVSRLYAALHQPFRSDVPWMGIEGETDSFEENDVAT</sequence>
<accession>R7QRG6</accession>
<dbReference type="GO" id="GO:0070914">
    <property type="term" value="P:UV-damage excision repair"/>
    <property type="evidence" value="ECO:0007669"/>
    <property type="project" value="TreeGrafter"/>
</dbReference>
<dbReference type="FunFam" id="3.40.50.10130:FF:000001">
    <property type="entry name" value="DNA excision repair protein ERCC-1"/>
    <property type="match status" value="1"/>
</dbReference>
<protein>
    <recommendedName>
        <fullName evidence="8">ERCC1-like central domain-containing protein</fullName>
    </recommendedName>
</protein>
<dbReference type="Gramene" id="CDF40739">
    <property type="protein sequence ID" value="CDF40739"/>
    <property type="gene ID" value="CHC_T00007384001"/>
</dbReference>
<dbReference type="InterPro" id="IPR011335">
    <property type="entry name" value="Restrct_endonuc-II-like"/>
</dbReference>
<keyword evidence="6" id="KW-0539">Nucleus</keyword>
<keyword evidence="10" id="KW-1185">Reference proteome</keyword>
<dbReference type="InterPro" id="IPR004579">
    <property type="entry name" value="ERCC1/RAD10/SWI10"/>
</dbReference>
<evidence type="ECO:0000256" key="4">
    <source>
        <dbReference type="ARBA" id="ARBA00023125"/>
    </source>
</evidence>
<comment type="subcellular location">
    <subcellularLocation>
        <location evidence="1">Nucleus</location>
    </subcellularLocation>
</comment>
<feature type="domain" description="ERCC1-like central" evidence="8">
    <location>
        <begin position="98"/>
        <end position="210"/>
    </location>
</feature>
<dbReference type="OMA" id="PHCVLVH"/>